<gene>
    <name evidence="2" type="ORF">CLV58_11840</name>
</gene>
<keyword evidence="3" id="KW-1185">Reference proteome</keyword>
<name>A0A2T0SL84_9BACT</name>
<evidence type="ECO:0000313" key="3">
    <source>
        <dbReference type="Proteomes" id="UP000238375"/>
    </source>
</evidence>
<protein>
    <submittedName>
        <fullName evidence="2">2-polyprenyl-6-methoxyphenol hydroxylase-like FAD-dependent oxidoreductase</fullName>
    </submittedName>
</protein>
<evidence type="ECO:0000259" key="1">
    <source>
        <dbReference type="Pfam" id="PF01494"/>
    </source>
</evidence>
<reference evidence="2 3" key="1">
    <citation type="submission" date="2018-03" db="EMBL/GenBank/DDBJ databases">
        <title>Genomic Encyclopedia of Archaeal and Bacterial Type Strains, Phase II (KMG-II): from individual species to whole genera.</title>
        <authorList>
            <person name="Goeker M."/>
        </authorList>
    </citation>
    <scope>NUCLEOTIDE SEQUENCE [LARGE SCALE GENOMIC DNA]</scope>
    <source>
        <strain evidence="2 3">DSM 28354</strain>
    </source>
</reference>
<dbReference type="InterPro" id="IPR051704">
    <property type="entry name" value="FAD_aromatic-hydroxylase"/>
</dbReference>
<dbReference type="InterPro" id="IPR036188">
    <property type="entry name" value="FAD/NAD-bd_sf"/>
</dbReference>
<dbReference type="InterPro" id="IPR002938">
    <property type="entry name" value="FAD-bd"/>
</dbReference>
<organism evidence="2 3">
    <name type="scientific">Spirosoma oryzae</name>
    <dbReference type="NCBI Taxonomy" id="1469603"/>
    <lineage>
        <taxon>Bacteria</taxon>
        <taxon>Pseudomonadati</taxon>
        <taxon>Bacteroidota</taxon>
        <taxon>Cytophagia</taxon>
        <taxon>Cytophagales</taxon>
        <taxon>Cytophagaceae</taxon>
        <taxon>Spirosoma</taxon>
    </lineage>
</organism>
<dbReference type="SUPFAM" id="SSF51905">
    <property type="entry name" value="FAD/NAD(P)-binding domain"/>
    <property type="match status" value="1"/>
</dbReference>
<dbReference type="Pfam" id="PF01494">
    <property type="entry name" value="FAD_binding_3"/>
    <property type="match status" value="1"/>
</dbReference>
<dbReference type="GO" id="GO:0071949">
    <property type="term" value="F:FAD binding"/>
    <property type="evidence" value="ECO:0007669"/>
    <property type="project" value="InterPro"/>
</dbReference>
<dbReference type="AlphaFoldDB" id="A0A2T0SL84"/>
<dbReference type="PRINTS" id="PR00420">
    <property type="entry name" value="RNGMNOXGNASE"/>
</dbReference>
<comment type="caution">
    <text evidence="2">The sequence shown here is derived from an EMBL/GenBank/DDBJ whole genome shotgun (WGS) entry which is preliminary data.</text>
</comment>
<evidence type="ECO:0000313" key="2">
    <source>
        <dbReference type="EMBL" id="PRY34169.1"/>
    </source>
</evidence>
<dbReference type="PANTHER" id="PTHR46865:SF2">
    <property type="entry name" value="MONOOXYGENASE"/>
    <property type="match status" value="1"/>
</dbReference>
<dbReference type="Gene3D" id="3.50.50.60">
    <property type="entry name" value="FAD/NAD(P)-binding domain"/>
    <property type="match status" value="1"/>
</dbReference>
<dbReference type="PANTHER" id="PTHR46865">
    <property type="entry name" value="OXIDOREDUCTASE-RELATED"/>
    <property type="match status" value="1"/>
</dbReference>
<dbReference type="EMBL" id="PVTE01000018">
    <property type="protein sequence ID" value="PRY34169.1"/>
    <property type="molecule type" value="Genomic_DNA"/>
</dbReference>
<feature type="domain" description="FAD-binding" evidence="1">
    <location>
        <begin position="22"/>
        <end position="355"/>
    </location>
</feature>
<dbReference type="Gene3D" id="3.30.9.10">
    <property type="entry name" value="D-Amino Acid Oxidase, subunit A, domain 2"/>
    <property type="match status" value="1"/>
</dbReference>
<dbReference type="Proteomes" id="UP000238375">
    <property type="component" value="Unassembled WGS sequence"/>
</dbReference>
<accession>A0A2T0SL84</accession>
<proteinExistence type="predicted"/>
<sequence>MGMSKELQNASIHYSMQTKPQRVLISGASIAGPTLAYWLSKYGFDVTVVERSAALRLGGQNIDVNGPARKIIRLMGLEEAVRAANTTEIGTQFVDADNNAEAAFSKDDPTGLTQELEILRGDLVSILYEASRTKANYRFDDYITGLTQDADGVGVAFNSGTTERFDLVISADGIRSKTRKLMVGDEPTFHYLGLCSAYLTIPKGPTDTNWARWYTADDRRVILLRPDNKGTTRASFNFLLPEDEYAKLTSADYRPLLKEKIQNAGWEAPRLAREFDTNDDIYFDGVGQIKAPRWSNGRLALTGDAAYCPAPVSGKGTTLAMVGAYVLAGELATHTNYQDAFASYEQRLRPYVESVQKLPPGVPWIVYPKSKFGVFVLNKAFAVAASDTVKKLMGLFTKKDDKHAEEEAEFDLPAYDV</sequence>